<evidence type="ECO:0000313" key="4">
    <source>
        <dbReference type="EMBL" id="ORY20563.1"/>
    </source>
</evidence>
<dbReference type="InterPro" id="IPR036573">
    <property type="entry name" value="CBM_sf_5/12"/>
</dbReference>
<dbReference type="PANTHER" id="PTHR31649">
    <property type="entry name" value="AGAP009604-PA"/>
    <property type="match status" value="1"/>
</dbReference>
<dbReference type="SMART" id="SM00696">
    <property type="entry name" value="DM9"/>
    <property type="match status" value="1"/>
</dbReference>
<dbReference type="SUPFAM" id="SSF51055">
    <property type="entry name" value="Carbohydrate binding domain"/>
    <property type="match status" value="1"/>
</dbReference>
<evidence type="ECO:0000313" key="5">
    <source>
        <dbReference type="Proteomes" id="UP000193920"/>
    </source>
</evidence>
<accession>A0A1Y2ADD7</accession>
<protein>
    <recommendedName>
        <fullName evidence="3">Chitin-binding type-3 domain-containing protein</fullName>
    </recommendedName>
</protein>
<feature type="domain" description="Chitin-binding type-3" evidence="3">
    <location>
        <begin position="2"/>
        <end position="49"/>
    </location>
</feature>
<dbReference type="AlphaFoldDB" id="A0A1Y2ADD7"/>
<dbReference type="Pfam" id="PF02839">
    <property type="entry name" value="CBM_5_12"/>
    <property type="match status" value="1"/>
</dbReference>
<proteinExistence type="predicted"/>
<name>A0A1Y2ADD7_9FUNG</name>
<sequence length="270" mass="30439">MGEKWRANVAYGPAGTKVEYDGTVYELIQPHTSQVGWEPTKTPALWRAARDQKHSSSHHHHHSSDSDSSDDDHKHHDSHKHSSDHKHDDHKHDDHKHESSNNNQQQPQQQQFQQQQNVVNTQVSGPAYTWTRYNGSVPNNAIAISNSLGKTFVVGRGNVENGIHPGYIDPARNKLYTSFGGKEVVLDQFEVLTADPNRVEWIRTSNSNDVTKELVNGGHESDNTPTYVCKIDVNGVPYFGKTYKGANTAYYGLDDKEHKVNNWEILAVKN</sequence>
<dbReference type="GO" id="GO:0030246">
    <property type="term" value="F:carbohydrate binding"/>
    <property type="evidence" value="ECO:0007669"/>
    <property type="project" value="InterPro"/>
</dbReference>
<organism evidence="4 5">
    <name type="scientific">Neocallimastix californiae</name>
    <dbReference type="NCBI Taxonomy" id="1754190"/>
    <lineage>
        <taxon>Eukaryota</taxon>
        <taxon>Fungi</taxon>
        <taxon>Fungi incertae sedis</taxon>
        <taxon>Chytridiomycota</taxon>
        <taxon>Chytridiomycota incertae sedis</taxon>
        <taxon>Neocallimastigomycetes</taxon>
        <taxon>Neocallimastigales</taxon>
        <taxon>Neocallimastigaceae</taxon>
        <taxon>Neocallimastix</taxon>
    </lineage>
</organism>
<feature type="compositionally biased region" description="Basic and acidic residues" evidence="2">
    <location>
        <begin position="85"/>
        <end position="99"/>
    </location>
</feature>
<dbReference type="Gene3D" id="2.10.10.20">
    <property type="entry name" value="Carbohydrate-binding module superfamily 5/12"/>
    <property type="match status" value="1"/>
</dbReference>
<dbReference type="CDD" id="cd12214">
    <property type="entry name" value="ChiA1_BD"/>
    <property type="match status" value="1"/>
</dbReference>
<dbReference type="OrthoDB" id="2148895at2759"/>
<reference evidence="4 5" key="1">
    <citation type="submission" date="2016-08" db="EMBL/GenBank/DDBJ databases">
        <title>A Parts List for Fungal Cellulosomes Revealed by Comparative Genomics.</title>
        <authorList>
            <consortium name="DOE Joint Genome Institute"/>
            <person name="Haitjema C.H."/>
            <person name="Gilmore S.P."/>
            <person name="Henske J.K."/>
            <person name="Solomon K.V."/>
            <person name="De Groot R."/>
            <person name="Kuo A."/>
            <person name="Mondo S.J."/>
            <person name="Salamov A.A."/>
            <person name="Labutti K."/>
            <person name="Zhao Z."/>
            <person name="Chiniquy J."/>
            <person name="Barry K."/>
            <person name="Brewer H.M."/>
            <person name="Purvine S.O."/>
            <person name="Wright A.T."/>
            <person name="Boxma B."/>
            <person name="Van Alen T."/>
            <person name="Hackstein J.H."/>
            <person name="Baker S.E."/>
            <person name="Grigoriev I.V."/>
            <person name="O'Malley M.A."/>
        </authorList>
    </citation>
    <scope>NUCLEOTIDE SEQUENCE [LARGE SCALE GENOMIC DNA]</scope>
    <source>
        <strain evidence="4 5">G1</strain>
    </source>
</reference>
<dbReference type="GO" id="GO:0005975">
    <property type="term" value="P:carbohydrate metabolic process"/>
    <property type="evidence" value="ECO:0007669"/>
    <property type="project" value="InterPro"/>
</dbReference>
<dbReference type="EMBL" id="MCOG01000286">
    <property type="protein sequence ID" value="ORY20563.1"/>
    <property type="molecule type" value="Genomic_DNA"/>
</dbReference>
<keyword evidence="1" id="KW-0378">Hydrolase</keyword>
<dbReference type="PANTHER" id="PTHR31649:SF1">
    <property type="entry name" value="FARNESOIC ACID O-METHYL TRANSFERASE DOMAIN-CONTAINING PROTEIN"/>
    <property type="match status" value="1"/>
</dbReference>
<feature type="compositionally biased region" description="Low complexity" evidence="2">
    <location>
        <begin position="101"/>
        <end position="118"/>
    </location>
</feature>
<dbReference type="SMART" id="SM00495">
    <property type="entry name" value="ChtBD3"/>
    <property type="match status" value="1"/>
</dbReference>
<keyword evidence="5" id="KW-1185">Reference proteome</keyword>
<dbReference type="STRING" id="1754190.A0A1Y2ADD7"/>
<gene>
    <name evidence="4" type="ORF">LY90DRAFT_463869</name>
</gene>
<dbReference type="InterPro" id="IPR006616">
    <property type="entry name" value="DM9_repeat"/>
</dbReference>
<dbReference type="GO" id="GO:0004553">
    <property type="term" value="F:hydrolase activity, hydrolyzing O-glycosyl compounds"/>
    <property type="evidence" value="ECO:0007669"/>
    <property type="project" value="InterPro"/>
</dbReference>
<comment type="caution">
    <text evidence="4">The sequence shown here is derived from an EMBL/GenBank/DDBJ whole genome shotgun (WGS) entry which is preliminary data.</text>
</comment>
<dbReference type="GO" id="GO:0005576">
    <property type="term" value="C:extracellular region"/>
    <property type="evidence" value="ECO:0007669"/>
    <property type="project" value="InterPro"/>
</dbReference>
<dbReference type="Proteomes" id="UP000193920">
    <property type="component" value="Unassembled WGS sequence"/>
</dbReference>
<evidence type="ECO:0000256" key="2">
    <source>
        <dbReference type="SAM" id="MobiDB-lite"/>
    </source>
</evidence>
<dbReference type="Pfam" id="PF11901">
    <property type="entry name" value="DM9"/>
    <property type="match status" value="1"/>
</dbReference>
<feature type="region of interest" description="Disordered" evidence="2">
    <location>
        <begin position="30"/>
        <end position="118"/>
    </location>
</feature>
<evidence type="ECO:0000256" key="1">
    <source>
        <dbReference type="ARBA" id="ARBA00022801"/>
    </source>
</evidence>
<dbReference type="InterPro" id="IPR003610">
    <property type="entry name" value="CBM5/12"/>
</dbReference>
<evidence type="ECO:0000259" key="3">
    <source>
        <dbReference type="SMART" id="SM00495"/>
    </source>
</evidence>